<dbReference type="PANTHER" id="PTHR48111">
    <property type="entry name" value="REGULATOR OF RPOS"/>
    <property type="match status" value="1"/>
</dbReference>
<keyword evidence="5" id="KW-0804">Transcription</keyword>
<gene>
    <name evidence="8" type="ORF">ABENE_09640</name>
</gene>
<name>V4PU43_9CAUL</name>
<dbReference type="Proteomes" id="UP000017837">
    <property type="component" value="Unassembled WGS sequence"/>
</dbReference>
<organism evidence="8 9">
    <name type="scientific">Asticcacaulis benevestitus DSM 16100 = ATCC BAA-896</name>
    <dbReference type="NCBI Taxonomy" id="1121022"/>
    <lineage>
        <taxon>Bacteria</taxon>
        <taxon>Pseudomonadati</taxon>
        <taxon>Pseudomonadota</taxon>
        <taxon>Alphaproteobacteria</taxon>
        <taxon>Caulobacterales</taxon>
        <taxon>Caulobacteraceae</taxon>
        <taxon>Asticcacaulis</taxon>
    </lineage>
</organism>
<dbReference type="PROSITE" id="PS50110">
    <property type="entry name" value="RESPONSE_REGULATORY"/>
    <property type="match status" value="1"/>
</dbReference>
<evidence type="ECO:0000256" key="4">
    <source>
        <dbReference type="ARBA" id="ARBA00023125"/>
    </source>
</evidence>
<evidence type="ECO:0000313" key="9">
    <source>
        <dbReference type="Proteomes" id="UP000017837"/>
    </source>
</evidence>
<evidence type="ECO:0000256" key="5">
    <source>
        <dbReference type="ARBA" id="ARBA00023163"/>
    </source>
</evidence>
<dbReference type="InterPro" id="IPR039420">
    <property type="entry name" value="WalR-like"/>
</dbReference>
<dbReference type="PANTHER" id="PTHR48111:SF1">
    <property type="entry name" value="TWO-COMPONENT RESPONSE REGULATOR ORR33"/>
    <property type="match status" value="1"/>
</dbReference>
<dbReference type="RefSeq" id="WP_018082236.1">
    <property type="nucleotide sequence ID" value="NZ_AQWM01000012.1"/>
</dbReference>
<dbReference type="EMBL" id="AWGB01000015">
    <property type="protein sequence ID" value="ESQ91886.1"/>
    <property type="molecule type" value="Genomic_DNA"/>
</dbReference>
<accession>V4PU43</accession>
<evidence type="ECO:0000256" key="3">
    <source>
        <dbReference type="ARBA" id="ARBA00023015"/>
    </source>
</evidence>
<comment type="caution">
    <text evidence="8">The sequence shown here is derived from an EMBL/GenBank/DDBJ whole genome shotgun (WGS) entry which is preliminary data.</text>
</comment>
<protein>
    <recommendedName>
        <fullName evidence="7">Response regulatory domain-containing protein</fullName>
    </recommendedName>
</protein>
<dbReference type="eggNOG" id="COG0745">
    <property type="taxonomic scope" value="Bacteria"/>
</dbReference>
<dbReference type="GO" id="GO:0005829">
    <property type="term" value="C:cytosol"/>
    <property type="evidence" value="ECO:0007669"/>
    <property type="project" value="TreeGrafter"/>
</dbReference>
<dbReference type="SUPFAM" id="SSF52172">
    <property type="entry name" value="CheY-like"/>
    <property type="match status" value="1"/>
</dbReference>
<dbReference type="GO" id="GO:0006355">
    <property type="term" value="P:regulation of DNA-templated transcription"/>
    <property type="evidence" value="ECO:0007669"/>
    <property type="project" value="TreeGrafter"/>
</dbReference>
<evidence type="ECO:0000256" key="6">
    <source>
        <dbReference type="PROSITE-ProRule" id="PRU00169"/>
    </source>
</evidence>
<keyword evidence="1 6" id="KW-0597">Phosphoprotein</keyword>
<dbReference type="SMART" id="SM00448">
    <property type="entry name" value="REC"/>
    <property type="match status" value="1"/>
</dbReference>
<keyword evidence="4" id="KW-0238">DNA-binding</keyword>
<dbReference type="PATRIC" id="fig|1121022.4.peg.1948"/>
<keyword evidence="2" id="KW-0902">Two-component regulatory system</keyword>
<dbReference type="CDD" id="cd17574">
    <property type="entry name" value="REC_OmpR"/>
    <property type="match status" value="1"/>
</dbReference>
<dbReference type="Gene3D" id="3.40.50.2300">
    <property type="match status" value="1"/>
</dbReference>
<dbReference type="Pfam" id="PF00072">
    <property type="entry name" value="Response_reg"/>
    <property type="match status" value="1"/>
</dbReference>
<dbReference type="InterPro" id="IPR011006">
    <property type="entry name" value="CheY-like_superfamily"/>
</dbReference>
<dbReference type="AlphaFoldDB" id="V4PU43"/>
<dbReference type="GO" id="GO:0000156">
    <property type="term" value="F:phosphorelay response regulator activity"/>
    <property type="evidence" value="ECO:0007669"/>
    <property type="project" value="TreeGrafter"/>
</dbReference>
<dbReference type="GO" id="GO:0032993">
    <property type="term" value="C:protein-DNA complex"/>
    <property type="evidence" value="ECO:0007669"/>
    <property type="project" value="TreeGrafter"/>
</dbReference>
<sequence length="165" mass="18526">MSKVVEMPAPSSQRRILIVDDVEDNRIVLDRFLRRSGYATDMSVDGISALNAVSASPPDLILLDWMMPGLSGLDTLKAIRERYDENQMPVIMCTAIGEETSVVVALKAGANDFVMKPISYPVLLARLKAQLVRKETVILLQKEKEDLESMLLQRTRDLLNRKQNP</sequence>
<keyword evidence="3" id="KW-0805">Transcription regulation</keyword>
<evidence type="ECO:0000259" key="7">
    <source>
        <dbReference type="PROSITE" id="PS50110"/>
    </source>
</evidence>
<evidence type="ECO:0000256" key="1">
    <source>
        <dbReference type="ARBA" id="ARBA00022553"/>
    </source>
</evidence>
<feature type="modified residue" description="4-aspartylphosphate" evidence="6">
    <location>
        <position position="64"/>
    </location>
</feature>
<reference evidence="8 9" key="1">
    <citation type="journal article" date="2014" name="Nature">
        <title>Sequential evolution of bacterial morphology by co-option of a developmental regulator.</title>
        <authorList>
            <person name="Jiang C."/>
            <person name="Brown P.J."/>
            <person name="Ducret A."/>
            <person name="Brun Y.V."/>
        </authorList>
    </citation>
    <scope>NUCLEOTIDE SEQUENCE [LARGE SCALE GENOMIC DNA]</scope>
    <source>
        <strain evidence="8 9">DSM 16100</strain>
    </source>
</reference>
<dbReference type="GO" id="GO:0000976">
    <property type="term" value="F:transcription cis-regulatory region binding"/>
    <property type="evidence" value="ECO:0007669"/>
    <property type="project" value="TreeGrafter"/>
</dbReference>
<evidence type="ECO:0000256" key="2">
    <source>
        <dbReference type="ARBA" id="ARBA00023012"/>
    </source>
</evidence>
<evidence type="ECO:0000313" key="8">
    <source>
        <dbReference type="EMBL" id="ESQ91886.1"/>
    </source>
</evidence>
<feature type="domain" description="Response regulatory" evidence="7">
    <location>
        <begin position="15"/>
        <end position="131"/>
    </location>
</feature>
<dbReference type="InterPro" id="IPR001789">
    <property type="entry name" value="Sig_transdc_resp-reg_receiver"/>
</dbReference>
<proteinExistence type="predicted"/>
<keyword evidence="9" id="KW-1185">Reference proteome</keyword>
<dbReference type="STRING" id="1121022.GCA_000376105_02570"/>
<dbReference type="OrthoDB" id="9800897at2"/>